<dbReference type="EMBL" id="PTJO01000001">
    <property type="protein sequence ID" value="RNE50040.1"/>
    <property type="molecule type" value="Genomic_DNA"/>
</dbReference>
<dbReference type="Pfam" id="PF02518">
    <property type="entry name" value="HATPase_c"/>
    <property type="match status" value="1"/>
</dbReference>
<keyword evidence="2 6" id="KW-0418">Kinase</keyword>
<dbReference type="PANTHER" id="PTHR24421:SF62">
    <property type="entry name" value="SENSORY TRANSDUCTION HISTIDINE KINASE"/>
    <property type="match status" value="1"/>
</dbReference>
<proteinExistence type="predicted"/>
<comment type="caution">
    <text evidence="6">The sequence shown here is derived from an EMBL/GenBank/DDBJ whole genome shotgun (WGS) entry which is preliminary data.</text>
</comment>
<protein>
    <submittedName>
        <fullName evidence="6">Sensor histidine kinase</fullName>
    </submittedName>
</protein>
<dbReference type="Gene3D" id="3.30.565.10">
    <property type="entry name" value="Histidine kinase-like ATPase, C-terminal domain"/>
    <property type="match status" value="1"/>
</dbReference>
<dbReference type="GO" id="GO:0000155">
    <property type="term" value="F:phosphorelay sensor kinase activity"/>
    <property type="evidence" value="ECO:0007669"/>
    <property type="project" value="InterPro"/>
</dbReference>
<reference evidence="6 7" key="1">
    <citation type="submission" date="2018-02" db="EMBL/GenBank/DDBJ databases">
        <title>Corynebacterium alimpuense sp. nov., a marine obligate actinomycete isolated from sediments of Valparaiso bay, Chile.</title>
        <authorList>
            <person name="Claverias F."/>
            <person name="Gonzales-Siles L."/>
            <person name="Salva-Serra F."/>
            <person name="Inganaes E."/>
            <person name="Molin K."/>
            <person name="Cumsille A."/>
            <person name="Undabarrena A."/>
            <person name="Couve E."/>
            <person name="Moore E.R.B."/>
            <person name="Gomila M."/>
            <person name="Camara B."/>
        </authorList>
    </citation>
    <scope>NUCLEOTIDE SEQUENCE [LARGE SCALE GENOMIC DNA]</scope>
    <source>
        <strain evidence="6 7">CCUG 69366</strain>
    </source>
</reference>
<keyword evidence="4" id="KW-1133">Transmembrane helix</keyword>
<dbReference type="InterPro" id="IPR003594">
    <property type="entry name" value="HATPase_dom"/>
</dbReference>
<name>A0A3M8KA47_9CORY</name>
<feature type="transmembrane region" description="Helical" evidence="4">
    <location>
        <begin position="52"/>
        <end position="71"/>
    </location>
</feature>
<evidence type="ECO:0000256" key="1">
    <source>
        <dbReference type="ARBA" id="ARBA00022679"/>
    </source>
</evidence>
<keyword evidence="4" id="KW-0472">Membrane</keyword>
<feature type="domain" description="Histidine kinase" evidence="5">
    <location>
        <begin position="203"/>
        <end position="409"/>
    </location>
</feature>
<keyword evidence="4" id="KW-0812">Transmembrane</keyword>
<feature type="transmembrane region" description="Helical" evidence="4">
    <location>
        <begin position="144"/>
        <end position="164"/>
    </location>
</feature>
<evidence type="ECO:0000256" key="2">
    <source>
        <dbReference type="ARBA" id="ARBA00022777"/>
    </source>
</evidence>
<dbReference type="PANTHER" id="PTHR24421">
    <property type="entry name" value="NITRATE/NITRITE SENSOR PROTEIN NARX-RELATED"/>
    <property type="match status" value="1"/>
</dbReference>
<dbReference type="InterPro" id="IPR050482">
    <property type="entry name" value="Sensor_HK_TwoCompSys"/>
</dbReference>
<dbReference type="PROSITE" id="PS50109">
    <property type="entry name" value="HIS_KIN"/>
    <property type="match status" value="1"/>
</dbReference>
<dbReference type="Pfam" id="PF07730">
    <property type="entry name" value="HisKA_3"/>
    <property type="match status" value="1"/>
</dbReference>
<dbReference type="SMART" id="SM00387">
    <property type="entry name" value="HATPase_c"/>
    <property type="match status" value="1"/>
</dbReference>
<dbReference type="AlphaFoldDB" id="A0A3M8KA47"/>
<feature type="transmembrane region" description="Helical" evidence="4">
    <location>
        <begin position="83"/>
        <end position="113"/>
    </location>
</feature>
<dbReference type="GO" id="GO:0046983">
    <property type="term" value="F:protein dimerization activity"/>
    <property type="evidence" value="ECO:0007669"/>
    <property type="project" value="InterPro"/>
</dbReference>
<evidence type="ECO:0000313" key="7">
    <source>
        <dbReference type="Proteomes" id="UP000266975"/>
    </source>
</evidence>
<keyword evidence="7" id="KW-1185">Reference proteome</keyword>
<sequence length="434" mass="46174">METSLDPRAGDKKLARASTANDDVLTDGVHILTAVLLVTALLSSVRLPFGPAALNLLLCSGFAVLYFFGSAQLSQWRESIRLLWLIGLTVIWILAMLVAPVGIYLVFSLFFLYLRVMDGISGIVSVVFATAVAVVTQIPTGLTVGGVMGPAVSAAVVLAIHYAFQTLSRINQERELLIEQLLATRTQLAETEHAAGVAHERQRLAHEIHDTVAQGLSSIQMLLHSVERDLSGLGVSDEKLANPHRLLYLARTTAADNLSETRAMIATLQPSSLSESSLNSALERMATGFAAAGGMEITVDVEGEVRQLPMRTEAALLRISQGAVGNVAKHAGATRCRVTVTYEPEEVRLDVVDDGRGFDPAELSTRPTSLGHIGLDAMRQRCAEQGGVLEVESTPGAGTAVSVAIPIATVQPDALSEQTAAATTLKDHTITGRD</sequence>
<accession>A0A3M8KA47</accession>
<dbReference type="SUPFAM" id="SSF55874">
    <property type="entry name" value="ATPase domain of HSP90 chaperone/DNA topoisomerase II/histidine kinase"/>
    <property type="match status" value="1"/>
</dbReference>
<dbReference type="GO" id="GO:0016020">
    <property type="term" value="C:membrane"/>
    <property type="evidence" value="ECO:0007669"/>
    <property type="project" value="InterPro"/>
</dbReference>
<keyword evidence="3" id="KW-0902">Two-component regulatory system</keyword>
<dbReference type="PIRSF" id="PIRSF037434">
    <property type="entry name" value="STHK_ChrS"/>
    <property type="match status" value="1"/>
</dbReference>
<organism evidence="6 7">
    <name type="scientific">Corynebacterium alimapuense</name>
    <dbReference type="NCBI Taxonomy" id="1576874"/>
    <lineage>
        <taxon>Bacteria</taxon>
        <taxon>Bacillati</taxon>
        <taxon>Actinomycetota</taxon>
        <taxon>Actinomycetes</taxon>
        <taxon>Mycobacteriales</taxon>
        <taxon>Corynebacteriaceae</taxon>
        <taxon>Corynebacterium</taxon>
    </lineage>
</organism>
<dbReference type="CDD" id="cd16917">
    <property type="entry name" value="HATPase_UhpB-NarQ-NarX-like"/>
    <property type="match status" value="1"/>
</dbReference>
<evidence type="ECO:0000256" key="4">
    <source>
        <dbReference type="SAM" id="Phobius"/>
    </source>
</evidence>
<dbReference type="InterPro" id="IPR036890">
    <property type="entry name" value="HATPase_C_sf"/>
</dbReference>
<evidence type="ECO:0000256" key="3">
    <source>
        <dbReference type="ARBA" id="ARBA00023012"/>
    </source>
</evidence>
<dbReference type="InterPro" id="IPR017205">
    <property type="entry name" value="Sig_transdc_His_kinase_ChrS"/>
</dbReference>
<gene>
    <name evidence="6" type="ORF">C5L39_01330</name>
</gene>
<evidence type="ECO:0000313" key="6">
    <source>
        <dbReference type="EMBL" id="RNE50040.1"/>
    </source>
</evidence>
<keyword evidence="1" id="KW-0808">Transferase</keyword>
<dbReference type="InterPro" id="IPR011712">
    <property type="entry name" value="Sig_transdc_His_kin_sub3_dim/P"/>
</dbReference>
<dbReference type="OrthoDB" id="144293at2"/>
<dbReference type="Proteomes" id="UP000266975">
    <property type="component" value="Unassembled WGS sequence"/>
</dbReference>
<dbReference type="RefSeq" id="WP_123047084.1">
    <property type="nucleotide sequence ID" value="NZ_PTJO01000001.1"/>
</dbReference>
<dbReference type="Gene3D" id="1.20.5.1930">
    <property type="match status" value="1"/>
</dbReference>
<evidence type="ECO:0000259" key="5">
    <source>
        <dbReference type="PROSITE" id="PS50109"/>
    </source>
</evidence>
<dbReference type="InterPro" id="IPR005467">
    <property type="entry name" value="His_kinase_dom"/>
</dbReference>
<feature type="transmembrane region" description="Helical" evidence="4">
    <location>
        <begin position="120"/>
        <end position="138"/>
    </location>
</feature>